<keyword evidence="1" id="KW-0812">Transmembrane</keyword>
<dbReference type="EMBL" id="LT960611">
    <property type="protein sequence ID" value="SON48092.1"/>
    <property type="molecule type" value="Genomic_DNA"/>
</dbReference>
<protein>
    <recommendedName>
        <fullName evidence="2">VTT domain-containing protein</fullName>
    </recommendedName>
</protein>
<feature type="transmembrane region" description="Helical" evidence="1">
    <location>
        <begin position="92"/>
        <end position="116"/>
    </location>
</feature>
<dbReference type="PANTHER" id="PTHR42709:SF4">
    <property type="entry name" value="INNER MEMBRANE PROTEIN YQAA"/>
    <property type="match status" value="1"/>
</dbReference>
<proteinExistence type="predicted"/>
<evidence type="ECO:0000256" key="1">
    <source>
        <dbReference type="SAM" id="Phobius"/>
    </source>
</evidence>
<gene>
    <name evidence="3" type="primary">yqaA</name>
    <name evidence="3" type="ORF">VTAP4600_A0113</name>
</gene>
<accession>A0A2N8Z878</accession>
<keyword evidence="1" id="KW-1133">Transmembrane helix</keyword>
<dbReference type="InterPro" id="IPR051311">
    <property type="entry name" value="DedA_domain"/>
</dbReference>
<reference evidence="3 4" key="1">
    <citation type="submission" date="2017-10" db="EMBL/GenBank/DDBJ databases">
        <authorList>
            <person name="Banno H."/>
            <person name="Chua N.-H."/>
        </authorList>
    </citation>
    <scope>NUCLEOTIDE SEQUENCE [LARGE SCALE GENOMIC DNA]</scope>
    <source>
        <strain evidence="3">Vibrio tapetis CECT4600</strain>
    </source>
</reference>
<dbReference type="PANTHER" id="PTHR42709">
    <property type="entry name" value="ALKALINE PHOSPHATASE LIKE PROTEIN"/>
    <property type="match status" value="1"/>
</dbReference>
<organism evidence="3 4">
    <name type="scientific">Vibrio tapetis subsp. tapetis</name>
    <dbReference type="NCBI Taxonomy" id="1671868"/>
    <lineage>
        <taxon>Bacteria</taxon>
        <taxon>Pseudomonadati</taxon>
        <taxon>Pseudomonadota</taxon>
        <taxon>Gammaproteobacteria</taxon>
        <taxon>Vibrionales</taxon>
        <taxon>Vibrionaceae</taxon>
        <taxon>Vibrio</taxon>
    </lineage>
</organism>
<feature type="transmembrane region" description="Helical" evidence="1">
    <location>
        <begin position="12"/>
        <end position="38"/>
    </location>
</feature>
<dbReference type="Pfam" id="PF09335">
    <property type="entry name" value="VTT_dom"/>
    <property type="match status" value="1"/>
</dbReference>
<dbReference type="GO" id="GO:0005886">
    <property type="term" value="C:plasma membrane"/>
    <property type="evidence" value="ECO:0007669"/>
    <property type="project" value="UniProtKB-ARBA"/>
</dbReference>
<keyword evidence="1" id="KW-0472">Membrane</keyword>
<evidence type="ECO:0000259" key="2">
    <source>
        <dbReference type="Pfam" id="PF09335"/>
    </source>
</evidence>
<feature type="transmembrane region" description="Helical" evidence="1">
    <location>
        <begin position="50"/>
        <end position="72"/>
    </location>
</feature>
<sequence length="146" mass="16108">MLATFVEWLSESALWVLFSTGFLSATLLPGGSEAALIAILKLGHYDVAEIILVATLGNTLGGLTNYWIGILLPNRTQSEKHGHKALRWLERYGYWTLLLSWLPVIGDPLCLAAGWLRMKFIPCVILIAIGKALRYAVLTAAFYGVF</sequence>
<dbReference type="OrthoDB" id="9814483at2"/>
<dbReference type="InterPro" id="IPR032816">
    <property type="entry name" value="VTT_dom"/>
</dbReference>
<dbReference type="Proteomes" id="UP000235828">
    <property type="component" value="Chromosome A"/>
</dbReference>
<evidence type="ECO:0000313" key="3">
    <source>
        <dbReference type="EMBL" id="SON48092.1"/>
    </source>
</evidence>
<keyword evidence="4" id="KW-1185">Reference proteome</keyword>
<name>A0A2N8Z878_9VIBR</name>
<feature type="transmembrane region" description="Helical" evidence="1">
    <location>
        <begin position="123"/>
        <end position="145"/>
    </location>
</feature>
<feature type="domain" description="VTT" evidence="2">
    <location>
        <begin position="46"/>
        <end position="142"/>
    </location>
</feature>
<dbReference type="AlphaFoldDB" id="A0A2N8Z878"/>
<dbReference type="KEGG" id="vta:A0113"/>
<dbReference type="RefSeq" id="WP_102521023.1">
    <property type="nucleotide sequence ID" value="NZ_LT960611.1"/>
</dbReference>
<evidence type="ECO:0000313" key="4">
    <source>
        <dbReference type="Proteomes" id="UP000235828"/>
    </source>
</evidence>